<sequence length="131" mass="13613">MKRIAIAAAALAMAGCGQTAEEDVEAAATEETAEASVAAITPGLYAVGDETTEYGRSQLNADGTYVDMNGEEVVGTGTWSAEGATMCFDPEGDDLGQQERCWTNAPPDADGSFMTTRDDGSESYRVTPITG</sequence>
<reference evidence="3 4" key="1">
    <citation type="submission" date="2024-04" db="EMBL/GenBank/DDBJ databases">
        <title>Aurantiacibacter sp. DGU6 16S ribosomal RNA gene Genome sequencing and assembly.</title>
        <authorList>
            <person name="Park S."/>
        </authorList>
    </citation>
    <scope>NUCLEOTIDE SEQUENCE [LARGE SCALE GENOMIC DNA]</scope>
    <source>
        <strain evidence="3 4">DGU6</strain>
    </source>
</reference>
<dbReference type="EMBL" id="JBBYHV010000001">
    <property type="protein sequence ID" value="MEL1250797.1"/>
    <property type="molecule type" value="Genomic_DNA"/>
</dbReference>
<organism evidence="3 4">
    <name type="scientific">Aurantiacibacter gilvus</name>
    <dbReference type="NCBI Taxonomy" id="3139141"/>
    <lineage>
        <taxon>Bacteria</taxon>
        <taxon>Pseudomonadati</taxon>
        <taxon>Pseudomonadota</taxon>
        <taxon>Alphaproteobacteria</taxon>
        <taxon>Sphingomonadales</taxon>
        <taxon>Erythrobacteraceae</taxon>
        <taxon>Aurantiacibacter</taxon>
    </lineage>
</organism>
<evidence type="ECO:0000313" key="4">
    <source>
        <dbReference type="Proteomes" id="UP001497045"/>
    </source>
</evidence>
<dbReference type="PROSITE" id="PS51257">
    <property type="entry name" value="PROKAR_LIPOPROTEIN"/>
    <property type="match status" value="1"/>
</dbReference>
<proteinExistence type="predicted"/>
<comment type="caution">
    <text evidence="3">The sequence shown here is derived from an EMBL/GenBank/DDBJ whole genome shotgun (WGS) entry which is preliminary data.</text>
</comment>
<evidence type="ECO:0000256" key="1">
    <source>
        <dbReference type="SAM" id="MobiDB-lite"/>
    </source>
</evidence>
<keyword evidence="4" id="KW-1185">Reference proteome</keyword>
<keyword evidence="2" id="KW-0732">Signal</keyword>
<protein>
    <submittedName>
        <fullName evidence="3">Uncharacterized protein</fullName>
    </submittedName>
</protein>
<evidence type="ECO:0000256" key="2">
    <source>
        <dbReference type="SAM" id="SignalP"/>
    </source>
</evidence>
<feature type="region of interest" description="Disordered" evidence="1">
    <location>
        <begin position="105"/>
        <end position="131"/>
    </location>
</feature>
<feature type="signal peptide" evidence="2">
    <location>
        <begin position="1"/>
        <end position="20"/>
    </location>
</feature>
<dbReference type="RefSeq" id="WP_341673305.1">
    <property type="nucleotide sequence ID" value="NZ_JBBYHV010000001.1"/>
</dbReference>
<gene>
    <name evidence="3" type="ORF">AAEO60_08950</name>
</gene>
<feature type="chain" id="PRO_5046748979" evidence="2">
    <location>
        <begin position="21"/>
        <end position="131"/>
    </location>
</feature>
<dbReference type="Proteomes" id="UP001497045">
    <property type="component" value="Unassembled WGS sequence"/>
</dbReference>
<evidence type="ECO:0000313" key="3">
    <source>
        <dbReference type="EMBL" id="MEL1250797.1"/>
    </source>
</evidence>
<accession>A0ABU9IF61</accession>
<name>A0ABU9IF61_9SPHN</name>